<evidence type="ECO:0000256" key="4">
    <source>
        <dbReference type="SAM" id="MobiDB-lite"/>
    </source>
</evidence>
<dbReference type="PANTHER" id="PTHR31225">
    <property type="entry name" value="OS04G0344100 PROTEIN-RELATED"/>
    <property type="match status" value="1"/>
</dbReference>
<evidence type="ECO:0000313" key="7">
    <source>
        <dbReference type="Proteomes" id="UP001153076"/>
    </source>
</evidence>
<evidence type="ECO:0000256" key="1">
    <source>
        <dbReference type="ARBA" id="ARBA00022723"/>
    </source>
</evidence>
<feature type="region of interest" description="Disordered" evidence="4">
    <location>
        <begin position="30"/>
        <end position="52"/>
    </location>
</feature>
<dbReference type="PANTHER" id="PTHR31225:SF93">
    <property type="entry name" value="ALPHA-HUMULENE_(-)-(E)-BETA-CARYOPHYLLENE SYNTHASE"/>
    <property type="match status" value="1"/>
</dbReference>
<dbReference type="GO" id="GO:0016114">
    <property type="term" value="P:terpenoid biosynthetic process"/>
    <property type="evidence" value="ECO:0007669"/>
    <property type="project" value="InterPro"/>
</dbReference>
<keyword evidence="7" id="KW-1185">Reference proteome</keyword>
<dbReference type="Gene3D" id="1.10.600.10">
    <property type="entry name" value="Farnesyl Diphosphate Synthase"/>
    <property type="match status" value="1"/>
</dbReference>
<dbReference type="InterPro" id="IPR008949">
    <property type="entry name" value="Isoprenoid_synthase_dom_sf"/>
</dbReference>
<dbReference type="InterPro" id="IPR005630">
    <property type="entry name" value="Terpene_synthase_metal-bd"/>
</dbReference>
<dbReference type="InterPro" id="IPR050148">
    <property type="entry name" value="Terpene_synthase-like"/>
</dbReference>
<name>A0A9Q1K4C6_9CARY</name>
<proteinExistence type="predicted"/>
<dbReference type="AlphaFoldDB" id="A0A9Q1K4C6"/>
<protein>
    <recommendedName>
        <fullName evidence="5">Terpene synthase metal-binding domain-containing protein</fullName>
    </recommendedName>
</protein>
<evidence type="ECO:0000313" key="6">
    <source>
        <dbReference type="EMBL" id="KAJ8436195.1"/>
    </source>
</evidence>
<dbReference type="OrthoDB" id="1877784at2759"/>
<evidence type="ECO:0000259" key="5">
    <source>
        <dbReference type="Pfam" id="PF03936"/>
    </source>
</evidence>
<dbReference type="Proteomes" id="UP001153076">
    <property type="component" value="Unassembled WGS sequence"/>
</dbReference>
<evidence type="ECO:0000256" key="3">
    <source>
        <dbReference type="ARBA" id="ARBA00023239"/>
    </source>
</evidence>
<accession>A0A9Q1K4C6</accession>
<reference evidence="6" key="1">
    <citation type="submission" date="2022-04" db="EMBL/GenBank/DDBJ databases">
        <title>Carnegiea gigantea Genome sequencing and assembly v2.</title>
        <authorList>
            <person name="Copetti D."/>
            <person name="Sanderson M.J."/>
            <person name="Burquez A."/>
            <person name="Wojciechowski M.F."/>
        </authorList>
    </citation>
    <scope>NUCLEOTIDE SEQUENCE</scope>
    <source>
        <strain evidence="6">SGP5-SGP5p</strain>
        <tissue evidence="6">Aerial part</tissue>
    </source>
</reference>
<dbReference type="EMBL" id="JAKOGI010000356">
    <property type="protein sequence ID" value="KAJ8436195.1"/>
    <property type="molecule type" value="Genomic_DNA"/>
</dbReference>
<feature type="compositionally biased region" description="Polar residues" evidence="4">
    <location>
        <begin position="41"/>
        <end position="52"/>
    </location>
</feature>
<organism evidence="6 7">
    <name type="scientific">Carnegiea gigantea</name>
    <dbReference type="NCBI Taxonomy" id="171969"/>
    <lineage>
        <taxon>Eukaryota</taxon>
        <taxon>Viridiplantae</taxon>
        <taxon>Streptophyta</taxon>
        <taxon>Embryophyta</taxon>
        <taxon>Tracheophyta</taxon>
        <taxon>Spermatophyta</taxon>
        <taxon>Magnoliopsida</taxon>
        <taxon>eudicotyledons</taxon>
        <taxon>Gunneridae</taxon>
        <taxon>Pentapetalae</taxon>
        <taxon>Caryophyllales</taxon>
        <taxon>Cactineae</taxon>
        <taxon>Cactaceae</taxon>
        <taxon>Cactoideae</taxon>
        <taxon>Echinocereeae</taxon>
        <taxon>Carnegiea</taxon>
    </lineage>
</organism>
<evidence type="ECO:0000256" key="2">
    <source>
        <dbReference type="ARBA" id="ARBA00022842"/>
    </source>
</evidence>
<sequence length="306" mass="34753">MAADSQETLEVPIVIAGEQRFPDSDEIAKAEQDKRRIRARQAQNPDSHGTRTTMAGTIAVDRRNCHRGPLRDNLGWDINAMDELPKYMKTWFQALLEVYDRMAKELATIGRSSTVSYAKNAMKDAVKTYHEESKWLLDYQSKGLAPTMEEYTKIAFDSTTYPMLTMASFIGMGEIATEQDFDWLIGKPQMLQAACLTLRFMANIATHQFERQRQHIPSAVECMILENGVSEEEACRELNKQVEDAWSDLNAAFFDPQSPPMPLPLRVLNFARVVEQLYKAGDDGFTDSINTKRYLVSLLVDPVQII</sequence>
<dbReference type="Pfam" id="PF03936">
    <property type="entry name" value="Terpene_synth_C"/>
    <property type="match status" value="1"/>
</dbReference>
<dbReference type="GO" id="GO:0000287">
    <property type="term" value="F:magnesium ion binding"/>
    <property type="evidence" value="ECO:0007669"/>
    <property type="project" value="InterPro"/>
</dbReference>
<feature type="domain" description="Terpene synthase metal-binding" evidence="5">
    <location>
        <begin position="76"/>
        <end position="248"/>
    </location>
</feature>
<comment type="caution">
    <text evidence="6">The sequence shown here is derived from an EMBL/GenBank/DDBJ whole genome shotgun (WGS) entry which is preliminary data.</text>
</comment>
<keyword evidence="2" id="KW-0460">Magnesium</keyword>
<keyword evidence="1" id="KW-0479">Metal-binding</keyword>
<gene>
    <name evidence="6" type="ORF">Cgig2_006882</name>
</gene>
<dbReference type="GO" id="GO:0010333">
    <property type="term" value="F:terpene synthase activity"/>
    <property type="evidence" value="ECO:0007669"/>
    <property type="project" value="InterPro"/>
</dbReference>
<keyword evidence="3" id="KW-0456">Lyase</keyword>
<dbReference type="SUPFAM" id="SSF48576">
    <property type="entry name" value="Terpenoid synthases"/>
    <property type="match status" value="1"/>
</dbReference>